<gene>
    <name evidence="1" type="ORF">GCM10025876_21980</name>
</gene>
<comment type="caution">
    <text evidence="1">The sequence shown here is derived from an EMBL/GenBank/DDBJ whole genome shotgun (WGS) entry which is preliminary data.</text>
</comment>
<sequence length="88" mass="9289">MGEWEIIDYSQPTQEVQASRRFTVTADAVAGLTPHGRGRFTRGGDEPVDAVVFPAWDTVRGALTLSFAARAPHGAVVVGTKVPEGPVG</sequence>
<dbReference type="EMBL" id="BSUN01000001">
    <property type="protein sequence ID" value="GMA35994.1"/>
    <property type="molecule type" value="Genomic_DNA"/>
</dbReference>
<dbReference type="Proteomes" id="UP001157125">
    <property type="component" value="Unassembled WGS sequence"/>
</dbReference>
<evidence type="ECO:0000313" key="2">
    <source>
        <dbReference type="Proteomes" id="UP001157125"/>
    </source>
</evidence>
<proteinExistence type="predicted"/>
<protein>
    <submittedName>
        <fullName evidence="1">Uncharacterized protein</fullName>
    </submittedName>
</protein>
<name>A0ABQ6IDR2_9MICO</name>
<keyword evidence="2" id="KW-1185">Reference proteome</keyword>
<accession>A0ABQ6IDR2</accession>
<reference evidence="2" key="1">
    <citation type="journal article" date="2019" name="Int. J. Syst. Evol. Microbiol.">
        <title>The Global Catalogue of Microorganisms (GCM) 10K type strain sequencing project: providing services to taxonomists for standard genome sequencing and annotation.</title>
        <authorList>
            <consortium name="The Broad Institute Genomics Platform"/>
            <consortium name="The Broad Institute Genome Sequencing Center for Infectious Disease"/>
            <person name="Wu L."/>
            <person name="Ma J."/>
        </authorList>
    </citation>
    <scope>NUCLEOTIDE SEQUENCE [LARGE SCALE GENOMIC DNA]</scope>
    <source>
        <strain evidence="2">NBRC 112299</strain>
    </source>
</reference>
<organism evidence="1 2">
    <name type="scientific">Demequina litorisediminis</name>
    <dbReference type="NCBI Taxonomy" id="1849022"/>
    <lineage>
        <taxon>Bacteria</taxon>
        <taxon>Bacillati</taxon>
        <taxon>Actinomycetota</taxon>
        <taxon>Actinomycetes</taxon>
        <taxon>Micrococcales</taxon>
        <taxon>Demequinaceae</taxon>
        <taxon>Demequina</taxon>
    </lineage>
</organism>
<evidence type="ECO:0000313" key="1">
    <source>
        <dbReference type="EMBL" id="GMA35994.1"/>
    </source>
</evidence>